<dbReference type="STRING" id="1004.SAMN05661012_05306"/>
<keyword evidence="5 8" id="KW-0418">Kinase</keyword>
<evidence type="ECO:0000256" key="6">
    <source>
        <dbReference type="ARBA" id="ARBA00023012"/>
    </source>
</evidence>
<evidence type="ECO:0000256" key="5">
    <source>
        <dbReference type="ARBA" id="ARBA00022777"/>
    </source>
</evidence>
<evidence type="ECO:0000259" key="7">
    <source>
        <dbReference type="PROSITE" id="PS50109"/>
    </source>
</evidence>
<dbReference type="InterPro" id="IPR050736">
    <property type="entry name" value="Sensor_HK_Regulatory"/>
</dbReference>
<dbReference type="InterPro" id="IPR036890">
    <property type="entry name" value="HATPase_C_sf"/>
</dbReference>
<evidence type="ECO:0000256" key="4">
    <source>
        <dbReference type="ARBA" id="ARBA00022679"/>
    </source>
</evidence>
<name>A0A1K1SEL9_9BACT</name>
<organism evidence="8 10">
    <name type="scientific">Chitinophaga sancti</name>
    <dbReference type="NCBI Taxonomy" id="1004"/>
    <lineage>
        <taxon>Bacteria</taxon>
        <taxon>Pseudomonadati</taxon>
        <taxon>Bacteroidota</taxon>
        <taxon>Chitinophagia</taxon>
        <taxon>Chitinophagales</taxon>
        <taxon>Chitinophagaceae</taxon>
        <taxon>Chitinophaga</taxon>
    </lineage>
</organism>
<evidence type="ECO:0000256" key="3">
    <source>
        <dbReference type="ARBA" id="ARBA00022553"/>
    </source>
</evidence>
<keyword evidence="3" id="KW-0597">Phosphoprotein</keyword>
<dbReference type="InterPro" id="IPR004358">
    <property type="entry name" value="Sig_transdc_His_kin-like_C"/>
</dbReference>
<dbReference type="InterPro" id="IPR003594">
    <property type="entry name" value="HATPase_dom"/>
</dbReference>
<dbReference type="InterPro" id="IPR003661">
    <property type="entry name" value="HisK_dim/P_dom"/>
</dbReference>
<dbReference type="Gene3D" id="1.10.287.130">
    <property type="match status" value="1"/>
</dbReference>
<evidence type="ECO:0000313" key="8">
    <source>
        <dbReference type="EMBL" id="SFW82742.1"/>
    </source>
</evidence>
<dbReference type="OrthoDB" id="641493at2"/>
<dbReference type="AlphaFoldDB" id="A0A1K1SEL9"/>
<dbReference type="EC" id="2.7.13.3" evidence="2"/>
<dbReference type="Gene3D" id="3.30.565.10">
    <property type="entry name" value="Histidine kinase-like ATPase, C-terminal domain"/>
    <property type="match status" value="1"/>
</dbReference>
<dbReference type="Pfam" id="PF02518">
    <property type="entry name" value="HATPase_c"/>
    <property type="match status" value="1"/>
</dbReference>
<reference evidence="9 11" key="2">
    <citation type="submission" date="2023-11" db="EMBL/GenBank/DDBJ databases">
        <title>MicrobeMod: A computational toolkit for identifying prokaryotic methylation and restriction-modification with nanopore sequencing.</title>
        <authorList>
            <person name="Crits-Christoph A."/>
            <person name="Kang S.C."/>
            <person name="Lee H."/>
            <person name="Ostrov N."/>
        </authorList>
    </citation>
    <scope>NUCLEOTIDE SEQUENCE [LARGE SCALE GENOMIC DNA]</scope>
    <source>
        <strain evidence="9 11">ATCC 23090</strain>
    </source>
</reference>
<evidence type="ECO:0000313" key="11">
    <source>
        <dbReference type="Proteomes" id="UP001326715"/>
    </source>
</evidence>
<dbReference type="CDD" id="cd00075">
    <property type="entry name" value="HATPase"/>
    <property type="match status" value="1"/>
</dbReference>
<evidence type="ECO:0000256" key="1">
    <source>
        <dbReference type="ARBA" id="ARBA00000085"/>
    </source>
</evidence>
<evidence type="ECO:0000256" key="2">
    <source>
        <dbReference type="ARBA" id="ARBA00012438"/>
    </source>
</evidence>
<dbReference type="InterPro" id="IPR005467">
    <property type="entry name" value="His_kinase_dom"/>
</dbReference>
<dbReference type="SUPFAM" id="SSF55874">
    <property type="entry name" value="ATPase domain of HSP90 chaperone/DNA topoisomerase II/histidine kinase"/>
    <property type="match status" value="1"/>
</dbReference>
<proteinExistence type="predicted"/>
<dbReference type="PROSITE" id="PS50109">
    <property type="entry name" value="HIS_KIN"/>
    <property type="match status" value="1"/>
</dbReference>
<keyword evidence="11" id="KW-1185">Reference proteome</keyword>
<dbReference type="Proteomes" id="UP001326715">
    <property type="component" value="Chromosome"/>
</dbReference>
<keyword evidence="4" id="KW-0808">Transferase</keyword>
<dbReference type="RefSeq" id="WP_072364314.1">
    <property type="nucleotide sequence ID" value="NZ_CP139972.1"/>
</dbReference>
<protein>
    <recommendedName>
        <fullName evidence="2">histidine kinase</fullName>
        <ecNumber evidence="2">2.7.13.3</ecNumber>
    </recommendedName>
</protein>
<dbReference type="PANTHER" id="PTHR43711:SF26">
    <property type="entry name" value="SENSOR HISTIDINE KINASE RCSC"/>
    <property type="match status" value="1"/>
</dbReference>
<dbReference type="SMART" id="SM00387">
    <property type="entry name" value="HATPase_c"/>
    <property type="match status" value="1"/>
</dbReference>
<dbReference type="Proteomes" id="UP000183788">
    <property type="component" value="Unassembled WGS sequence"/>
</dbReference>
<dbReference type="CDD" id="cd00082">
    <property type="entry name" value="HisKA"/>
    <property type="match status" value="1"/>
</dbReference>
<keyword evidence="6" id="KW-0902">Two-component regulatory system</keyword>
<feature type="domain" description="Histidine kinase" evidence="7">
    <location>
        <begin position="25"/>
        <end position="242"/>
    </location>
</feature>
<comment type="catalytic activity">
    <reaction evidence="1">
        <text>ATP + protein L-histidine = ADP + protein N-phospho-L-histidine.</text>
        <dbReference type="EC" id="2.7.13.3"/>
    </reaction>
</comment>
<evidence type="ECO:0000313" key="9">
    <source>
        <dbReference type="EMBL" id="WQG87852.1"/>
    </source>
</evidence>
<dbReference type="GO" id="GO:0000155">
    <property type="term" value="F:phosphorelay sensor kinase activity"/>
    <property type="evidence" value="ECO:0007669"/>
    <property type="project" value="InterPro"/>
</dbReference>
<evidence type="ECO:0000313" key="10">
    <source>
        <dbReference type="Proteomes" id="UP000183788"/>
    </source>
</evidence>
<dbReference type="PANTHER" id="PTHR43711">
    <property type="entry name" value="TWO-COMPONENT HISTIDINE KINASE"/>
    <property type="match status" value="1"/>
</dbReference>
<sequence>MILLQNNRVRTSPADLETMHRFMGMLAHEMRTQIAGICTASKMLLNEKDSKKDTDFYLSHINSMGINVLHVLNNMMATSNIQDGKLAIKMLSKRIHIRQWFKDQLQQYKVITATRSVKIKTTFRRTVPEYIITDEIKLGQIIKNLIDNALKFAPPGTDISIQISSLGVSRLLFQISDHGEGIPSDKIPFLFEPFQSIDEGLGGMGLGLYVSKLYAVSLGGDLILANSDSKGTTFLILINNQFQPNSIPNNLIH</sequence>
<dbReference type="SUPFAM" id="SSF47384">
    <property type="entry name" value="Homodimeric domain of signal transducing histidine kinase"/>
    <property type="match status" value="1"/>
</dbReference>
<dbReference type="EMBL" id="FPIZ01000021">
    <property type="protein sequence ID" value="SFW82742.1"/>
    <property type="molecule type" value="Genomic_DNA"/>
</dbReference>
<accession>A0A1K1SEL9</accession>
<gene>
    <name evidence="8" type="ORF">SAMN05661012_05306</name>
    <name evidence="9" type="ORF">SR876_23270</name>
</gene>
<reference evidence="8 10" key="1">
    <citation type="submission" date="2016-11" db="EMBL/GenBank/DDBJ databases">
        <authorList>
            <person name="Jaros S."/>
            <person name="Januszkiewicz K."/>
            <person name="Wedrychowicz H."/>
        </authorList>
    </citation>
    <scope>NUCLEOTIDE SEQUENCE [LARGE SCALE GENOMIC DNA]</scope>
    <source>
        <strain evidence="8 10">DSM 784</strain>
    </source>
</reference>
<dbReference type="InterPro" id="IPR036097">
    <property type="entry name" value="HisK_dim/P_sf"/>
</dbReference>
<dbReference type="EMBL" id="CP140154">
    <property type="protein sequence ID" value="WQG87852.1"/>
    <property type="molecule type" value="Genomic_DNA"/>
</dbReference>
<dbReference type="PRINTS" id="PR00344">
    <property type="entry name" value="BCTRLSENSOR"/>
</dbReference>